<keyword evidence="3" id="KW-1185">Reference proteome</keyword>
<organism evidence="2 3">
    <name type="scientific">Mycobacterium gastri</name>
    <dbReference type="NCBI Taxonomy" id="1777"/>
    <lineage>
        <taxon>Bacteria</taxon>
        <taxon>Bacillati</taxon>
        <taxon>Actinomycetota</taxon>
        <taxon>Actinomycetes</taxon>
        <taxon>Mycobacteriales</taxon>
        <taxon>Mycobacteriaceae</taxon>
        <taxon>Mycobacterium</taxon>
    </lineage>
</organism>
<dbReference type="Proteomes" id="UP000193738">
    <property type="component" value="Unassembled WGS sequence"/>
</dbReference>
<evidence type="ECO:0000313" key="3">
    <source>
        <dbReference type="Proteomes" id="UP000193738"/>
    </source>
</evidence>
<proteinExistence type="predicted"/>
<evidence type="ECO:0000313" key="2">
    <source>
        <dbReference type="EMBL" id="ORV73569.1"/>
    </source>
</evidence>
<protein>
    <submittedName>
        <fullName evidence="2">Uncharacterized protein</fullName>
    </submittedName>
</protein>
<accession>A0A1X1VWT0</accession>
<comment type="caution">
    <text evidence="2">The sequence shown here is derived from an EMBL/GenBank/DDBJ whole genome shotgun (WGS) entry which is preliminary data.</text>
</comment>
<dbReference type="AlphaFoldDB" id="A0A1X1VWT0"/>
<evidence type="ECO:0000256" key="1">
    <source>
        <dbReference type="SAM" id="MobiDB-lite"/>
    </source>
</evidence>
<gene>
    <name evidence="2" type="ORF">AWC07_02155</name>
</gene>
<name>A0A1X1VWT0_MYCGS</name>
<dbReference type="STRING" id="1777.AWC07_02155"/>
<sequence>MPRYDRLDDIVEQGRAAARTVLAGAALCGVSPVGRARDLQAATGWPVRRRGDTSPAFRARAQSLTNS</sequence>
<reference evidence="2 3" key="1">
    <citation type="submission" date="2016-01" db="EMBL/GenBank/DDBJ databases">
        <title>The new phylogeny of the genus Mycobacterium.</title>
        <authorList>
            <person name="Tarcisio F."/>
            <person name="Conor M."/>
            <person name="Antonella G."/>
            <person name="Elisabetta G."/>
            <person name="Giulia F.S."/>
            <person name="Sara T."/>
            <person name="Anna F."/>
            <person name="Clotilde B."/>
            <person name="Roberto B."/>
            <person name="Veronica D.S."/>
            <person name="Fabio R."/>
            <person name="Monica P."/>
            <person name="Olivier J."/>
            <person name="Enrico T."/>
            <person name="Nicola S."/>
        </authorList>
    </citation>
    <scope>NUCLEOTIDE SEQUENCE [LARGE SCALE GENOMIC DNA]</scope>
    <source>
        <strain evidence="2 3">DSM 43505</strain>
    </source>
</reference>
<dbReference type="EMBL" id="LQOX01000066">
    <property type="protein sequence ID" value="ORV73569.1"/>
    <property type="molecule type" value="Genomic_DNA"/>
</dbReference>
<feature type="region of interest" description="Disordered" evidence="1">
    <location>
        <begin position="44"/>
        <end position="67"/>
    </location>
</feature>